<protein>
    <submittedName>
        <fullName evidence="3">Transposase domain</fullName>
    </submittedName>
</protein>
<reference evidence="4" key="1">
    <citation type="submission" date="2016-10" db="EMBL/GenBank/DDBJ databases">
        <authorList>
            <person name="Varghese N."/>
            <person name="Submissions S."/>
        </authorList>
    </citation>
    <scope>NUCLEOTIDE SEQUENCE [LARGE SCALE GENOMIC DNA]</scope>
    <source>
        <strain evidence="4">Nm69</strain>
    </source>
</reference>
<keyword evidence="4" id="KW-1185">Reference proteome</keyword>
<name>A0A1I4AUA5_9PROT</name>
<gene>
    <name evidence="3" type="ORF">SAMN05216302_101031</name>
</gene>
<dbReference type="InterPro" id="IPR008490">
    <property type="entry name" value="Transposase_InsH_N"/>
</dbReference>
<organism evidence="3 4">
    <name type="scientific">Nitrosomonas aestuarii</name>
    <dbReference type="NCBI Taxonomy" id="52441"/>
    <lineage>
        <taxon>Bacteria</taxon>
        <taxon>Pseudomonadati</taxon>
        <taxon>Pseudomonadota</taxon>
        <taxon>Betaproteobacteria</taxon>
        <taxon>Nitrosomonadales</taxon>
        <taxon>Nitrosomonadaceae</taxon>
        <taxon>Nitrosomonas</taxon>
    </lineage>
</organism>
<dbReference type="Pfam" id="PF05598">
    <property type="entry name" value="DUF772"/>
    <property type="match status" value="1"/>
</dbReference>
<feature type="domain" description="Transposase InsH N-terminal" evidence="2">
    <location>
        <begin position="21"/>
        <end position="116"/>
    </location>
</feature>
<dbReference type="EMBL" id="FOSP01000010">
    <property type="protein sequence ID" value="SFK59820.1"/>
    <property type="molecule type" value="Genomic_DNA"/>
</dbReference>
<feature type="region of interest" description="Disordered" evidence="1">
    <location>
        <begin position="140"/>
        <end position="186"/>
    </location>
</feature>
<sequence length="186" mass="21017">MIRYKSQKQLTLERFSTPLDMVLDPGNRWVKLSDCILWDELAESYHKTLSSRLGPLIKDARIVIGAVIIKHKLSVSDDETVEQIRENPYLQYFIALKGFQSEAPFASSLLVDVRKRMGQAVFDRFHEVIIEAVEQSKTKKSVKIGDDDNDEGDACTLDHGEADSENDAAEMTVEQPLADKVPRNHG</sequence>
<proteinExistence type="predicted"/>
<accession>A0A1I4AUA5</accession>
<evidence type="ECO:0000313" key="4">
    <source>
        <dbReference type="Proteomes" id="UP000199533"/>
    </source>
</evidence>
<dbReference type="AlphaFoldDB" id="A0A1I4AUA5"/>
<evidence type="ECO:0000259" key="2">
    <source>
        <dbReference type="Pfam" id="PF05598"/>
    </source>
</evidence>
<dbReference type="Proteomes" id="UP000199533">
    <property type="component" value="Unassembled WGS sequence"/>
</dbReference>
<dbReference type="STRING" id="52441.SAMN05216302_101031"/>
<evidence type="ECO:0000313" key="3">
    <source>
        <dbReference type="EMBL" id="SFK59820.1"/>
    </source>
</evidence>
<evidence type="ECO:0000256" key="1">
    <source>
        <dbReference type="SAM" id="MobiDB-lite"/>
    </source>
</evidence>